<evidence type="ECO:0000256" key="1">
    <source>
        <dbReference type="SAM" id="MobiDB-lite"/>
    </source>
</evidence>
<evidence type="ECO:0000313" key="2">
    <source>
        <dbReference type="EMBL" id="MFB9885809.1"/>
    </source>
</evidence>
<dbReference type="EMBL" id="JBHLZN010000001">
    <property type="protein sequence ID" value="MFB9885809.1"/>
    <property type="molecule type" value="Genomic_DNA"/>
</dbReference>
<feature type="region of interest" description="Disordered" evidence="1">
    <location>
        <begin position="70"/>
        <end position="112"/>
    </location>
</feature>
<sequence>MALTPEDAQSWLDSLGPRPDPVKVAKAAMAVEKKLLSQQLIPDELEQAQAVLALLSSALYEVEWTEQEQQQIAALAPKQTPSTDTPRQHEPKLNWQGDELAPAPKTADEKQQRFAALKATLKRTAK</sequence>
<keyword evidence="3" id="KW-1185">Reference proteome</keyword>
<organism evidence="2 3">
    <name type="scientific">Balneatrix alpica</name>
    <dbReference type="NCBI Taxonomy" id="75684"/>
    <lineage>
        <taxon>Bacteria</taxon>
        <taxon>Pseudomonadati</taxon>
        <taxon>Pseudomonadota</taxon>
        <taxon>Gammaproteobacteria</taxon>
        <taxon>Oceanospirillales</taxon>
        <taxon>Balneatrichaceae</taxon>
        <taxon>Balneatrix</taxon>
    </lineage>
</organism>
<proteinExistence type="predicted"/>
<dbReference type="Proteomes" id="UP001589628">
    <property type="component" value="Unassembled WGS sequence"/>
</dbReference>
<gene>
    <name evidence="2" type="ORF">ACFFLH_05255</name>
</gene>
<dbReference type="RefSeq" id="WP_027313872.1">
    <property type="nucleotide sequence ID" value="NZ_JBHLZN010000001.1"/>
</dbReference>
<name>A0ABV5ZCH0_9GAMM</name>
<evidence type="ECO:0000313" key="3">
    <source>
        <dbReference type="Proteomes" id="UP001589628"/>
    </source>
</evidence>
<protein>
    <submittedName>
        <fullName evidence="2">Uncharacterized protein</fullName>
    </submittedName>
</protein>
<reference evidence="2 3" key="1">
    <citation type="submission" date="2024-09" db="EMBL/GenBank/DDBJ databases">
        <authorList>
            <person name="Sun Q."/>
            <person name="Mori K."/>
        </authorList>
    </citation>
    <scope>NUCLEOTIDE SEQUENCE [LARGE SCALE GENOMIC DNA]</scope>
    <source>
        <strain evidence="2 3">ATCC 51285</strain>
    </source>
</reference>
<comment type="caution">
    <text evidence="2">The sequence shown here is derived from an EMBL/GenBank/DDBJ whole genome shotgun (WGS) entry which is preliminary data.</text>
</comment>
<accession>A0ABV5ZCH0</accession>